<dbReference type="Proteomes" id="UP000220527">
    <property type="component" value="Unassembled WGS sequence"/>
</dbReference>
<feature type="transmembrane region" description="Helical" evidence="1">
    <location>
        <begin position="136"/>
        <end position="158"/>
    </location>
</feature>
<comment type="caution">
    <text evidence="2">The sequence shown here is derived from an EMBL/GenBank/DDBJ whole genome shotgun (WGS) entry which is preliminary data.</text>
</comment>
<evidence type="ECO:0000313" key="3">
    <source>
        <dbReference type="Proteomes" id="UP000220527"/>
    </source>
</evidence>
<keyword evidence="1" id="KW-0812">Transmembrane</keyword>
<feature type="transmembrane region" description="Helical" evidence="1">
    <location>
        <begin position="68"/>
        <end position="90"/>
    </location>
</feature>
<evidence type="ECO:0000313" key="2">
    <source>
        <dbReference type="EMBL" id="PDW02867.1"/>
    </source>
</evidence>
<feature type="transmembrane region" description="Helical" evidence="1">
    <location>
        <begin position="6"/>
        <end position="22"/>
    </location>
</feature>
<accession>A0A2A6RIG2</accession>
<dbReference type="OrthoDB" id="156173at2"/>
<keyword evidence="1" id="KW-1133">Transmembrane helix</keyword>
<gene>
    <name evidence="2" type="ORF">CJ255_11715</name>
</gene>
<feature type="transmembrane region" description="Helical" evidence="1">
    <location>
        <begin position="170"/>
        <end position="189"/>
    </location>
</feature>
<sequence length="234" mass="25794">MEIVAILLLLICYGLAAYLAWLQRTPLYLLALGAGHLSALALPLWHMLYGARLSAGFEQAQQLLAQAIPMGVILGSGWYYPLPAIIVLLLWRTRWWFPGYLAGFITFFIFSLYHLVLETIGLRTRTWSYEAGLLPWGLTAPLLHAFMAAVISYGLLYVLLATNRFSWQSLLVLVLPAGLGLSLLVHGLLGAPFWVALIVGGPAWMAQVGLFTSLALLLWASQIITSGFNRLQAP</sequence>
<name>A0A2A6RIG2_9CHLR</name>
<keyword evidence="1" id="KW-0472">Membrane</keyword>
<feature type="transmembrane region" description="Helical" evidence="1">
    <location>
        <begin position="195"/>
        <end position="220"/>
    </location>
</feature>
<dbReference type="RefSeq" id="WP_097644289.1">
    <property type="nucleotide sequence ID" value="NZ_NQWI01000049.1"/>
</dbReference>
<organism evidence="2 3">
    <name type="scientific">Candidatus Viridilinea mediisalina</name>
    <dbReference type="NCBI Taxonomy" id="2024553"/>
    <lineage>
        <taxon>Bacteria</taxon>
        <taxon>Bacillati</taxon>
        <taxon>Chloroflexota</taxon>
        <taxon>Chloroflexia</taxon>
        <taxon>Chloroflexales</taxon>
        <taxon>Chloroflexineae</taxon>
        <taxon>Oscillochloridaceae</taxon>
        <taxon>Candidatus Viridilinea</taxon>
    </lineage>
</organism>
<proteinExistence type="predicted"/>
<protein>
    <submittedName>
        <fullName evidence="2">Uncharacterized protein</fullName>
    </submittedName>
</protein>
<dbReference type="EMBL" id="NQWI01000049">
    <property type="protein sequence ID" value="PDW02867.1"/>
    <property type="molecule type" value="Genomic_DNA"/>
</dbReference>
<dbReference type="AlphaFoldDB" id="A0A2A6RIG2"/>
<feature type="transmembrane region" description="Helical" evidence="1">
    <location>
        <begin position="97"/>
        <end position="116"/>
    </location>
</feature>
<keyword evidence="3" id="KW-1185">Reference proteome</keyword>
<feature type="transmembrane region" description="Helical" evidence="1">
    <location>
        <begin position="27"/>
        <end position="48"/>
    </location>
</feature>
<reference evidence="3" key="1">
    <citation type="submission" date="2017-08" db="EMBL/GenBank/DDBJ databases">
        <authorList>
            <person name="Grouzdev D.S."/>
            <person name="Gaisin V.A."/>
            <person name="Rysina M.S."/>
            <person name="Gorlenko V.M."/>
        </authorList>
    </citation>
    <scope>NUCLEOTIDE SEQUENCE [LARGE SCALE GENOMIC DNA]</scope>
    <source>
        <strain evidence="3">Kir15-3F</strain>
    </source>
</reference>
<evidence type="ECO:0000256" key="1">
    <source>
        <dbReference type="SAM" id="Phobius"/>
    </source>
</evidence>